<dbReference type="EMBL" id="MCHY01000006">
    <property type="protein sequence ID" value="RKD26063.1"/>
    <property type="molecule type" value="Genomic_DNA"/>
</dbReference>
<accession>A0A419SP83</accession>
<dbReference type="Gene3D" id="1.20.1720.10">
    <property type="entry name" value="Multidrug resistance protein D"/>
    <property type="match status" value="1"/>
</dbReference>
<feature type="transmembrane region" description="Helical" evidence="6">
    <location>
        <begin position="322"/>
        <end position="341"/>
    </location>
</feature>
<dbReference type="OrthoDB" id="9807274at2"/>
<dbReference type="PRINTS" id="PR01036">
    <property type="entry name" value="TCRTETB"/>
</dbReference>
<protein>
    <submittedName>
        <fullName evidence="8">Transporter</fullName>
    </submittedName>
</protein>
<dbReference type="PANTHER" id="PTHR23501">
    <property type="entry name" value="MAJOR FACILITATOR SUPERFAMILY"/>
    <property type="match status" value="1"/>
</dbReference>
<evidence type="ECO:0000259" key="7">
    <source>
        <dbReference type="PROSITE" id="PS50850"/>
    </source>
</evidence>
<dbReference type="GO" id="GO:0022857">
    <property type="term" value="F:transmembrane transporter activity"/>
    <property type="evidence" value="ECO:0007669"/>
    <property type="project" value="InterPro"/>
</dbReference>
<keyword evidence="5 6" id="KW-0472">Membrane</keyword>
<dbReference type="InterPro" id="IPR020846">
    <property type="entry name" value="MFS_dom"/>
</dbReference>
<evidence type="ECO:0000313" key="9">
    <source>
        <dbReference type="Proteomes" id="UP000284219"/>
    </source>
</evidence>
<feature type="transmembrane region" description="Helical" evidence="6">
    <location>
        <begin position="149"/>
        <end position="170"/>
    </location>
</feature>
<keyword evidence="3 6" id="KW-0812">Transmembrane</keyword>
<dbReference type="AlphaFoldDB" id="A0A419SP83"/>
<dbReference type="InterPro" id="IPR036259">
    <property type="entry name" value="MFS_trans_sf"/>
</dbReference>
<feature type="transmembrane region" description="Helical" evidence="6">
    <location>
        <begin position="347"/>
        <end position="370"/>
    </location>
</feature>
<feature type="transmembrane region" description="Helical" evidence="6">
    <location>
        <begin position="182"/>
        <end position="201"/>
    </location>
</feature>
<evidence type="ECO:0000256" key="4">
    <source>
        <dbReference type="ARBA" id="ARBA00022989"/>
    </source>
</evidence>
<dbReference type="InterPro" id="IPR011701">
    <property type="entry name" value="MFS"/>
</dbReference>
<feature type="transmembrane region" description="Helical" evidence="6">
    <location>
        <begin position="32"/>
        <end position="50"/>
    </location>
</feature>
<keyword evidence="4 6" id="KW-1133">Transmembrane helix</keyword>
<dbReference type="RefSeq" id="WP_120188745.1">
    <property type="nucleotide sequence ID" value="NZ_MCHY01000006.1"/>
</dbReference>
<feature type="transmembrane region" description="Helical" evidence="6">
    <location>
        <begin position="478"/>
        <end position="496"/>
    </location>
</feature>
<evidence type="ECO:0000256" key="5">
    <source>
        <dbReference type="ARBA" id="ARBA00023136"/>
    </source>
</evidence>
<gene>
    <name evidence="8" type="ORF">BEP19_03110</name>
</gene>
<evidence type="ECO:0000313" key="8">
    <source>
        <dbReference type="EMBL" id="RKD26063.1"/>
    </source>
</evidence>
<comment type="caution">
    <text evidence="8">The sequence shown here is derived from an EMBL/GenBank/DDBJ whole genome shotgun (WGS) entry which is preliminary data.</text>
</comment>
<evidence type="ECO:0000256" key="6">
    <source>
        <dbReference type="SAM" id="Phobius"/>
    </source>
</evidence>
<organism evidence="8 9">
    <name type="scientific">Ammoniphilus oxalaticus</name>
    <dbReference type="NCBI Taxonomy" id="66863"/>
    <lineage>
        <taxon>Bacteria</taxon>
        <taxon>Bacillati</taxon>
        <taxon>Bacillota</taxon>
        <taxon>Bacilli</taxon>
        <taxon>Bacillales</taxon>
        <taxon>Paenibacillaceae</taxon>
        <taxon>Aneurinibacillus group</taxon>
        <taxon>Ammoniphilus</taxon>
    </lineage>
</organism>
<feature type="domain" description="Major facilitator superfamily (MFS) profile" evidence="7">
    <location>
        <begin position="1"/>
        <end position="501"/>
    </location>
</feature>
<feature type="transmembrane region" description="Helical" evidence="6">
    <location>
        <begin position="121"/>
        <end position="143"/>
    </location>
</feature>
<dbReference type="PROSITE" id="PS50850">
    <property type="entry name" value="MFS"/>
    <property type="match status" value="1"/>
</dbReference>
<dbReference type="SUPFAM" id="SSF103473">
    <property type="entry name" value="MFS general substrate transporter"/>
    <property type="match status" value="1"/>
</dbReference>
<dbReference type="PANTHER" id="PTHR23501:SF190">
    <property type="entry name" value="MAJOR FACILITATOR SUPERFAMILY MFS_1"/>
    <property type="match status" value="1"/>
</dbReference>
<evidence type="ECO:0000256" key="1">
    <source>
        <dbReference type="ARBA" id="ARBA00004651"/>
    </source>
</evidence>
<keyword evidence="9" id="KW-1185">Reference proteome</keyword>
<keyword evidence="2" id="KW-0813">Transport</keyword>
<evidence type="ECO:0000256" key="2">
    <source>
        <dbReference type="ARBA" id="ARBA00022448"/>
    </source>
</evidence>
<dbReference type="CDD" id="cd17321">
    <property type="entry name" value="MFS_MMR_MDR_like"/>
    <property type="match status" value="1"/>
</dbReference>
<feature type="transmembrane region" description="Helical" evidence="6">
    <location>
        <begin position="62"/>
        <end position="79"/>
    </location>
</feature>
<reference evidence="8 9" key="1">
    <citation type="submission" date="2016-08" db="EMBL/GenBank/DDBJ databases">
        <title>Novel Firmicute Genomes.</title>
        <authorList>
            <person name="Poppleton D.I."/>
            <person name="Gribaldo S."/>
        </authorList>
    </citation>
    <scope>NUCLEOTIDE SEQUENCE [LARGE SCALE GENOMIC DNA]</scope>
    <source>
        <strain evidence="8 9">RAOx-1</strain>
    </source>
</reference>
<sequence length="511" mass="54078">MIGVFMAALDNGIISAALTTINTSFEVSPTQGSWGITLYALGMAVTTPIVGKLADRYGRKKLFLIEVAIFTIGSIAVALSPTFSFFLAARLLQALGGGGIFIIASSHVLSTVAKERQGSMLGMLGGMNGIASLLGPNIGSFLIDWTGNWHWLFLINAPIGIGLVILGITSLQETKGHQLSKIDFLGITLLSLSILSVMFALNNLSTGNLLESMLHLSVFGLLVLAVLLFALLIWVEKRNEMGTEFDPILPYSLLKKPTFTLTMIMGLLTGTFIGSIIFIPSFAQQILGVSAAKSGYWMTPLALAAGIGAGGGGVLVDKRGAIPTLVLSGIISIIGFIGLAFTDTKTMFILFSTFAGIGFGFFLGAPLTVLTSNAAGEQKGSAIGTLSVARQIGLTLSPTIFATFIQNGFGQLGRIIPEKLQVIGIDPTQIPTEFRGQMERLAGAEDLQTAVSIIPDPQIQQALLEAFAEAAHAAYQPIYLFTAVAALLIIVIVVAFQRRFKKDEEQEGTAA</sequence>
<dbReference type="GO" id="GO:0005886">
    <property type="term" value="C:plasma membrane"/>
    <property type="evidence" value="ECO:0007669"/>
    <property type="project" value="UniProtKB-SubCell"/>
</dbReference>
<dbReference type="Gene3D" id="1.20.1250.20">
    <property type="entry name" value="MFS general substrate transporter like domains"/>
    <property type="match status" value="1"/>
</dbReference>
<comment type="subcellular location">
    <subcellularLocation>
        <location evidence="1">Cell membrane</location>
        <topology evidence="1">Multi-pass membrane protein</topology>
    </subcellularLocation>
</comment>
<proteinExistence type="predicted"/>
<evidence type="ECO:0000256" key="3">
    <source>
        <dbReference type="ARBA" id="ARBA00022692"/>
    </source>
</evidence>
<dbReference type="Proteomes" id="UP000284219">
    <property type="component" value="Unassembled WGS sequence"/>
</dbReference>
<feature type="transmembrane region" description="Helical" evidence="6">
    <location>
        <begin position="213"/>
        <end position="235"/>
    </location>
</feature>
<name>A0A419SP83_9BACL</name>
<feature type="transmembrane region" description="Helical" evidence="6">
    <location>
        <begin position="259"/>
        <end position="283"/>
    </location>
</feature>
<feature type="transmembrane region" description="Helical" evidence="6">
    <location>
        <begin position="295"/>
        <end position="315"/>
    </location>
</feature>
<dbReference type="Pfam" id="PF07690">
    <property type="entry name" value="MFS_1"/>
    <property type="match status" value="1"/>
</dbReference>